<evidence type="ECO:0000313" key="2">
    <source>
        <dbReference type="EMBL" id="ADB85768.1"/>
    </source>
</evidence>
<evidence type="ECO:0000259" key="1">
    <source>
        <dbReference type="Pfam" id="PF18036"/>
    </source>
</evidence>
<feature type="domain" description="SNRNP25 ubiquitin-like" evidence="1">
    <location>
        <begin position="48"/>
        <end position="135"/>
    </location>
</feature>
<dbReference type="Gene3D" id="3.10.20.90">
    <property type="entry name" value="Phosphatidylinositol 3-kinase Catalytic Subunit, Chain A, domain 1"/>
    <property type="match status" value="1"/>
</dbReference>
<dbReference type="PANTHER" id="PTHR14942:SF0">
    <property type="entry name" value="U11_U12 SMALL NUCLEAR RIBONUCLEOPROTEIN 25 KDA PROTEIN"/>
    <property type="match status" value="1"/>
</dbReference>
<dbReference type="EMBL" id="GU322419">
    <property type="protein sequence ID" value="ADB85768.1"/>
    <property type="molecule type" value="mRNA"/>
</dbReference>
<dbReference type="SUPFAM" id="SSF54236">
    <property type="entry name" value="Ubiquitin-like"/>
    <property type="match status" value="1"/>
</dbReference>
<sequence length="164" mass="18571">MSLSEGKRAGLESMVKALLSDPLLSDVPARPTLSDVDTLLRFELGGAMKISVLKLDGSSFDVVVSNSASVKDLKLAIRKKIEAMQEGQMGHRHISWRHVWANFCLSHDNEKLIEDDSSLQKFGIHSNSQVRFVAYVQSRVSKKHSRSRRRRHRFFHGLNKVSMQ</sequence>
<accession>D3JW69</accession>
<dbReference type="AlphaFoldDB" id="D3JW69"/>
<proteinExistence type="evidence at transcript level"/>
<dbReference type="InterPro" id="IPR039690">
    <property type="entry name" value="SNRNP25"/>
</dbReference>
<dbReference type="GO" id="GO:0000398">
    <property type="term" value="P:mRNA splicing, via spliceosome"/>
    <property type="evidence" value="ECO:0007669"/>
    <property type="project" value="InterPro"/>
</dbReference>
<dbReference type="CDD" id="cd17058">
    <property type="entry name" value="Ubl_SNRNP25"/>
    <property type="match status" value="1"/>
</dbReference>
<dbReference type="PANTHER" id="PTHR14942">
    <property type="entry name" value="U11/U12 SMALL NUCLEAR RIBONUCLEOPROTEIN 25 KDA PROTEIN"/>
    <property type="match status" value="1"/>
</dbReference>
<reference evidence="2" key="1">
    <citation type="submission" date="2009-12" db="EMBL/GenBank/DDBJ databases">
        <title>Isolation of mRNA from Wolffia arrhiza for a hypothetical protein with similarity to U11/U12 snRNP 25K protein.</title>
        <authorList>
            <person name="Avula R."/>
            <person name="Miller P."/>
            <person name="Mead J."/>
        </authorList>
    </citation>
    <scope>NUCLEOTIDE SEQUENCE</scope>
</reference>
<dbReference type="InterPro" id="IPR029071">
    <property type="entry name" value="Ubiquitin-like_domsf"/>
</dbReference>
<name>D3JW69_WOLAR</name>
<organism evidence="2">
    <name type="scientific">Wolffia arrhiza</name>
    <name type="common">Rootless water-meal</name>
    <name type="synonym">Lemna arrhiza</name>
    <dbReference type="NCBI Taxonomy" id="161111"/>
    <lineage>
        <taxon>Eukaryota</taxon>
        <taxon>Viridiplantae</taxon>
        <taxon>Streptophyta</taxon>
        <taxon>Embryophyta</taxon>
        <taxon>Tracheophyta</taxon>
        <taxon>Spermatophyta</taxon>
        <taxon>Magnoliopsida</taxon>
        <taxon>Liliopsida</taxon>
        <taxon>Araceae</taxon>
        <taxon>Lemnoideae</taxon>
        <taxon>Wolffia</taxon>
    </lineage>
</organism>
<dbReference type="Pfam" id="PF18036">
    <property type="entry name" value="Ubiquitin_4"/>
    <property type="match status" value="1"/>
</dbReference>
<protein>
    <recommendedName>
        <fullName evidence="1">SNRNP25 ubiquitin-like domain-containing protein</fullName>
    </recommendedName>
</protein>
<dbReference type="InterPro" id="IPR040610">
    <property type="entry name" value="SNRNP25_ubiquitin"/>
</dbReference>